<evidence type="ECO:0000313" key="1">
    <source>
        <dbReference type="EMBL" id="KAJ2850151.1"/>
    </source>
</evidence>
<gene>
    <name evidence="1" type="ORF">IWW36_002108</name>
</gene>
<dbReference type="AlphaFoldDB" id="A0A9W8I7V0"/>
<protein>
    <submittedName>
        <fullName evidence="1">Uncharacterized protein</fullName>
    </submittedName>
</protein>
<dbReference type="Pfam" id="PF06258">
    <property type="entry name" value="Mito_fiss_Elm1"/>
    <property type="match status" value="1"/>
</dbReference>
<name>A0A9W8I7V0_9FUNG</name>
<keyword evidence="2" id="KW-1185">Reference proteome</keyword>
<dbReference type="InterPro" id="IPR009367">
    <property type="entry name" value="Elm1-like"/>
</dbReference>
<reference evidence="1" key="1">
    <citation type="submission" date="2022-07" db="EMBL/GenBank/DDBJ databases">
        <title>Phylogenomic reconstructions and comparative analyses of Kickxellomycotina fungi.</title>
        <authorList>
            <person name="Reynolds N.K."/>
            <person name="Stajich J.E."/>
            <person name="Barry K."/>
            <person name="Grigoriev I.V."/>
            <person name="Crous P."/>
            <person name="Smith M.E."/>
        </authorList>
    </citation>
    <scope>NUCLEOTIDE SEQUENCE</scope>
    <source>
        <strain evidence="1">NRRL 1566</strain>
    </source>
</reference>
<organism evidence="1 2">
    <name type="scientific">Coemansia brasiliensis</name>
    <dbReference type="NCBI Taxonomy" id="2650707"/>
    <lineage>
        <taxon>Eukaryota</taxon>
        <taxon>Fungi</taxon>
        <taxon>Fungi incertae sedis</taxon>
        <taxon>Zoopagomycota</taxon>
        <taxon>Kickxellomycotina</taxon>
        <taxon>Kickxellomycetes</taxon>
        <taxon>Kickxellales</taxon>
        <taxon>Kickxellaceae</taxon>
        <taxon>Coemansia</taxon>
    </lineage>
</organism>
<sequence length="400" mass="44430">MNTLLYLPWHARSVQRRCIATAAKAHRAERHSSLLPETWIVSSNRILPDYPATSIAQLLELPIETKYTVPQPTRPLIRSLSSLRSRLFNVSSFDSQSAAGSITMGDFPRFAIASCNQALPGLLEIKKRSKGRTMAIYLGLPNTKLKNIDAMVLSRLDQMKLRSLGPARANLDNAISTLLPLCGLSSAPPIDMLKPRVAVCIGTGFESMGFQLKSDDVDRLAEGLLQLSLPNITIVLNDQPYRGLKPMLESRLISKLCQRTVSADGTENLPADVKVVDCLQPDQPSLASILESSSHVIATADNIPVVSMAAAMSRPVYIAGMERTTGLLRDYYHILDTRNLVRRFYPLGSRYSYMLMPEISGKVDEFSAIRDHDPWACYDARQDLRQAVAFIKNRFAEINK</sequence>
<evidence type="ECO:0000313" key="2">
    <source>
        <dbReference type="Proteomes" id="UP001139887"/>
    </source>
</evidence>
<dbReference type="Proteomes" id="UP001139887">
    <property type="component" value="Unassembled WGS sequence"/>
</dbReference>
<accession>A0A9W8I7V0</accession>
<comment type="caution">
    <text evidence="1">The sequence shown here is derived from an EMBL/GenBank/DDBJ whole genome shotgun (WGS) entry which is preliminary data.</text>
</comment>
<proteinExistence type="predicted"/>
<dbReference type="EMBL" id="JANBUW010000042">
    <property type="protein sequence ID" value="KAJ2850151.1"/>
    <property type="molecule type" value="Genomic_DNA"/>
</dbReference>
<dbReference type="OrthoDB" id="1856981at2759"/>